<dbReference type="KEGG" id="vg:29122593"/>
<dbReference type="GeneID" id="29122593"/>
<name>A0A127KM83_9CAUD</name>
<dbReference type="Pfam" id="PF23907">
    <property type="entry name" value="DUF7249"/>
    <property type="match status" value="1"/>
</dbReference>
<accession>A0A127KM83</accession>
<gene>
    <name evidence="1" type="ORF">R1080702_091</name>
</gene>
<dbReference type="InterPro" id="IPR055673">
    <property type="entry name" value="DUF7249"/>
</dbReference>
<protein>
    <submittedName>
        <fullName evidence="1">Uncharacterized protein</fullName>
    </submittedName>
</protein>
<keyword evidence="2" id="KW-1185">Reference proteome</keyword>
<proteinExistence type="predicted"/>
<dbReference type="RefSeq" id="YP_009301593.1">
    <property type="nucleotide sequence ID" value="NC_031235.1"/>
</dbReference>
<evidence type="ECO:0000313" key="1">
    <source>
        <dbReference type="EMBL" id="AMO43100.1"/>
    </source>
</evidence>
<evidence type="ECO:0000313" key="2">
    <source>
        <dbReference type="Proteomes" id="UP000203157"/>
    </source>
</evidence>
<organism evidence="1 2">
    <name type="scientific">Cyanophage S-RIM32</name>
    <dbReference type="NCBI Taxonomy" id="1278479"/>
    <lineage>
        <taxon>Viruses</taxon>
        <taxon>Duplodnaviria</taxon>
        <taxon>Heunggongvirae</taxon>
        <taxon>Uroviricota</taxon>
        <taxon>Caudoviricetes</taxon>
        <taxon>Pantevenvirales</taxon>
        <taxon>Kyanoviridae</taxon>
        <taxon>Bristolvirus</taxon>
        <taxon>Bristolvirus rhodeisland</taxon>
    </lineage>
</organism>
<dbReference type="OrthoDB" id="20865at10239"/>
<sequence>MTASTLSTYNGWATYETWNAALWIGNDEFLYNTAKACVEYCGDNETPWDKFVRCMMDGMIGRHLGQTKDGVAWDSCAIDADEMNEMMAEL</sequence>
<dbReference type="EMBL" id="KU594606">
    <property type="protein sequence ID" value="AMO43100.1"/>
    <property type="molecule type" value="Genomic_DNA"/>
</dbReference>
<dbReference type="Proteomes" id="UP000203157">
    <property type="component" value="Segment"/>
</dbReference>
<reference evidence="1 2" key="1">
    <citation type="submission" date="2016-01" db="EMBL/GenBank/DDBJ databases">
        <title>The genomic content and context of auxiliary metabolic genes in marine cyanophages.</title>
        <authorList>
            <person name="Marston M.F."/>
            <person name="Martiny J.B.H."/>
            <person name="Crummett L.T."/>
        </authorList>
    </citation>
    <scope>NUCLEOTIDE SEQUENCE [LARGE SCALE GENOMIC DNA]</scope>
    <source>
        <strain evidence="1">RW_108_0702</strain>
    </source>
</reference>